<name>A0ABR0KBM8_9EURO</name>
<evidence type="ECO:0000313" key="3">
    <source>
        <dbReference type="Proteomes" id="UP001345013"/>
    </source>
</evidence>
<accession>A0ABR0KBM8</accession>
<dbReference type="Gene3D" id="2.60.120.10">
    <property type="entry name" value="Jelly Rolls"/>
    <property type="match status" value="1"/>
</dbReference>
<dbReference type="SUPFAM" id="SSF51182">
    <property type="entry name" value="RmlC-like cupins"/>
    <property type="match status" value="1"/>
</dbReference>
<dbReference type="PANTHER" id="PTHR33387">
    <property type="entry name" value="RMLC-LIKE JELLY ROLL FOLD PROTEIN"/>
    <property type="match status" value="1"/>
</dbReference>
<reference evidence="2 3" key="1">
    <citation type="submission" date="2023-08" db="EMBL/GenBank/DDBJ databases">
        <title>Black Yeasts Isolated from many extreme environments.</title>
        <authorList>
            <person name="Coleine C."/>
            <person name="Stajich J.E."/>
            <person name="Selbmann L."/>
        </authorList>
    </citation>
    <scope>NUCLEOTIDE SEQUENCE [LARGE SCALE GENOMIC DNA]</scope>
    <source>
        <strain evidence="2 3">CCFEE 5885</strain>
    </source>
</reference>
<protein>
    <recommendedName>
        <fullName evidence="1">DUF985 domain-containing protein</fullName>
    </recommendedName>
</protein>
<dbReference type="CDD" id="cd06121">
    <property type="entry name" value="cupin_YML079wp"/>
    <property type="match status" value="1"/>
</dbReference>
<evidence type="ECO:0000313" key="2">
    <source>
        <dbReference type="EMBL" id="KAK5093015.1"/>
    </source>
</evidence>
<organism evidence="2 3">
    <name type="scientific">Lithohypha guttulata</name>
    <dbReference type="NCBI Taxonomy" id="1690604"/>
    <lineage>
        <taxon>Eukaryota</taxon>
        <taxon>Fungi</taxon>
        <taxon>Dikarya</taxon>
        <taxon>Ascomycota</taxon>
        <taxon>Pezizomycotina</taxon>
        <taxon>Eurotiomycetes</taxon>
        <taxon>Chaetothyriomycetidae</taxon>
        <taxon>Chaetothyriales</taxon>
        <taxon>Trichomeriaceae</taxon>
        <taxon>Lithohypha</taxon>
    </lineage>
</organism>
<dbReference type="PANTHER" id="PTHR33387:SF3">
    <property type="entry name" value="DUF985 DOMAIN-CONTAINING PROTEIN"/>
    <property type="match status" value="1"/>
</dbReference>
<dbReference type="InterPro" id="IPR039935">
    <property type="entry name" value="YML079W-like"/>
</dbReference>
<comment type="caution">
    <text evidence="2">The sequence shown here is derived from an EMBL/GenBank/DDBJ whole genome shotgun (WGS) entry which is preliminary data.</text>
</comment>
<sequence length="173" mass="19370">MAVSLPFNQASQTKPLGPKEIIKLLDLEPHPEGGYFKQTFIDDENSLPNGRAASTIIYFLIEAGNFSRLHRLDASEGWHFYAGQPFDVVELTRDGPVITRLGMNLAAGERPQYVVKPNRWFGSKPAQGSEWALVGCTVAPAFDFEKFELGQREKLLEEFPKCKEWIAALTPDS</sequence>
<dbReference type="InterPro" id="IPR014710">
    <property type="entry name" value="RmlC-like_jellyroll"/>
</dbReference>
<dbReference type="EMBL" id="JAVRRG010000049">
    <property type="protein sequence ID" value="KAK5093015.1"/>
    <property type="molecule type" value="Genomic_DNA"/>
</dbReference>
<dbReference type="Pfam" id="PF06172">
    <property type="entry name" value="Cupin_5"/>
    <property type="match status" value="1"/>
</dbReference>
<gene>
    <name evidence="2" type="ORF">LTR24_004675</name>
</gene>
<dbReference type="InterPro" id="IPR011051">
    <property type="entry name" value="RmlC_Cupin_sf"/>
</dbReference>
<dbReference type="InterPro" id="IPR009327">
    <property type="entry name" value="Cupin_DUF985"/>
</dbReference>
<proteinExistence type="predicted"/>
<evidence type="ECO:0000259" key="1">
    <source>
        <dbReference type="Pfam" id="PF06172"/>
    </source>
</evidence>
<feature type="domain" description="DUF985" evidence="1">
    <location>
        <begin position="19"/>
        <end position="149"/>
    </location>
</feature>
<dbReference type="Proteomes" id="UP001345013">
    <property type="component" value="Unassembled WGS sequence"/>
</dbReference>
<keyword evidence="3" id="KW-1185">Reference proteome</keyword>